<dbReference type="OrthoDB" id="3845at2759"/>
<evidence type="ECO:0000313" key="10">
    <source>
        <dbReference type="Proteomes" id="UP000310158"/>
    </source>
</evidence>
<gene>
    <name evidence="9" type="ORF">EW146_g2018</name>
</gene>
<feature type="compositionally biased region" description="Polar residues" evidence="7">
    <location>
        <begin position="474"/>
        <end position="495"/>
    </location>
</feature>
<dbReference type="Gene3D" id="3.30.70.2330">
    <property type="match status" value="1"/>
</dbReference>
<dbReference type="InterPro" id="IPR027417">
    <property type="entry name" value="P-loop_NTPase"/>
</dbReference>
<dbReference type="InterPro" id="IPR029061">
    <property type="entry name" value="THDP-binding"/>
</dbReference>
<feature type="domain" description="Helicase ATP-binding" evidence="8">
    <location>
        <begin position="899"/>
        <end position="1082"/>
    </location>
</feature>
<dbReference type="InterPro" id="IPR038718">
    <property type="entry name" value="SNF2-like_sf"/>
</dbReference>
<keyword evidence="1" id="KW-0479">Metal-binding</keyword>
<dbReference type="Gene3D" id="3.40.50.10810">
    <property type="entry name" value="Tandem AAA-ATPase domain"/>
    <property type="match status" value="1"/>
</dbReference>
<evidence type="ECO:0000256" key="2">
    <source>
        <dbReference type="ARBA" id="ARBA00022741"/>
    </source>
</evidence>
<dbReference type="PANTHER" id="PTHR43380">
    <property type="entry name" value="2-OXOISOVALERATE DEHYDROGENASE SUBUNIT ALPHA, MITOCHONDRIAL"/>
    <property type="match status" value="1"/>
</dbReference>
<feature type="region of interest" description="Disordered" evidence="7">
    <location>
        <begin position="469"/>
        <end position="560"/>
    </location>
</feature>
<dbReference type="FunFam" id="3.40.50.970:FF:000055">
    <property type="entry name" value="2-oxoisovalerate dehydrogenase subunit alpha"/>
    <property type="match status" value="1"/>
</dbReference>
<feature type="compositionally biased region" description="Basic residues" evidence="7">
    <location>
        <begin position="497"/>
        <end position="507"/>
    </location>
</feature>
<dbReference type="GO" id="GO:0016624">
    <property type="term" value="F:oxidoreductase activity, acting on the aldehyde or oxo group of donors, disulfide as acceptor"/>
    <property type="evidence" value="ECO:0007669"/>
    <property type="project" value="InterPro"/>
</dbReference>
<keyword evidence="10" id="KW-1185">Reference proteome</keyword>
<dbReference type="PANTHER" id="PTHR43380:SF1">
    <property type="entry name" value="2-OXOISOVALERATE DEHYDROGENASE SUBUNIT ALPHA, MITOCHONDRIAL"/>
    <property type="match status" value="1"/>
</dbReference>
<keyword evidence="5" id="KW-0067">ATP-binding</keyword>
<dbReference type="AlphaFoldDB" id="A0A4S4M265"/>
<dbReference type="InterPro" id="IPR000330">
    <property type="entry name" value="SNF2_N"/>
</dbReference>
<dbReference type="InterPro" id="IPR050771">
    <property type="entry name" value="Alpha-ketoacid_DH_E1_comp"/>
</dbReference>
<dbReference type="SMART" id="SM00910">
    <property type="entry name" value="HIRAN"/>
    <property type="match status" value="1"/>
</dbReference>
<keyword evidence="2" id="KW-0547">Nucleotide-binding</keyword>
<dbReference type="GO" id="GO:0003676">
    <property type="term" value="F:nucleic acid binding"/>
    <property type="evidence" value="ECO:0007669"/>
    <property type="project" value="InterPro"/>
</dbReference>
<dbReference type="GO" id="GO:0008270">
    <property type="term" value="F:zinc ion binding"/>
    <property type="evidence" value="ECO:0007669"/>
    <property type="project" value="InterPro"/>
</dbReference>
<keyword evidence="6" id="KW-0560">Oxidoreductase</keyword>
<dbReference type="SUPFAM" id="SSF52540">
    <property type="entry name" value="P-loop containing nucleoside triphosphate hydrolases"/>
    <property type="match status" value="1"/>
</dbReference>
<feature type="compositionally biased region" description="Polar residues" evidence="7">
    <location>
        <begin position="726"/>
        <end position="744"/>
    </location>
</feature>
<feature type="region of interest" description="Disordered" evidence="7">
    <location>
        <begin position="698"/>
        <end position="749"/>
    </location>
</feature>
<evidence type="ECO:0000256" key="1">
    <source>
        <dbReference type="ARBA" id="ARBA00022723"/>
    </source>
</evidence>
<keyword evidence="4" id="KW-0862">Zinc</keyword>
<evidence type="ECO:0000256" key="4">
    <source>
        <dbReference type="ARBA" id="ARBA00022833"/>
    </source>
</evidence>
<dbReference type="InterPro" id="IPR001017">
    <property type="entry name" value="DH_E1"/>
</dbReference>
<dbReference type="InterPro" id="IPR014001">
    <property type="entry name" value="Helicase_ATP-bd"/>
</dbReference>
<evidence type="ECO:0000256" key="5">
    <source>
        <dbReference type="ARBA" id="ARBA00022840"/>
    </source>
</evidence>
<evidence type="ECO:0000259" key="8">
    <source>
        <dbReference type="PROSITE" id="PS51192"/>
    </source>
</evidence>
<keyword evidence="3" id="KW-0378">Hydrolase</keyword>
<dbReference type="CDD" id="cd02000">
    <property type="entry name" value="TPP_E1_PDC_ADC_BCADC"/>
    <property type="match status" value="1"/>
</dbReference>
<feature type="compositionally biased region" description="Low complexity" evidence="7">
    <location>
        <begin position="510"/>
        <end position="534"/>
    </location>
</feature>
<dbReference type="SMART" id="SM00487">
    <property type="entry name" value="DEXDc"/>
    <property type="match status" value="1"/>
</dbReference>
<sequence>MIRNFFPKAFAFQTCARRSISSTSLTELSSGGHSHLPNSQSRLTSKMHFFNSVTEEGKQIPTYRVLDGIGNPIEGAQLPEIDREFARKIYENMVLLPTMDNLLYNIQRQGKISFYMTAYGEEATIIGSAAALASDDEVLGQYRELGVLLWRGWGIDTAMCQCFGNEEDFSSKGRQMPVHWGSPEYHFHTISSPLATQIPQAAGIAYALRRDPLRRGKNCAVVYFGEGAASEGDFHAGMLFASTLPSPALFIARNNGFAISTPATEQYYGDGIAARGPAYGMDTIRVDGNDVLAVLAATREARRRSVESGRGVLIEAMTYRQEVEDRKQIDNPIARFRSFMQSRGWWSLEEEEELKARLKKEVMRAFKRAEGLKRHGLKELFTDVYGGEEPWNIREQRQELTALLKKYGSSWEPWQSELRKFKDNEFRRLFRRDYIGRAIELTRKVRMPVRALATRRIDPADIPETAKLPAQAESLPSSRPSLSQDHPSASSTPGPSQKKRKAALKRKAAFEAAMAASQGSTPSTPQASTSQPSGYRGVRKLNLPVDMRRKKGVENDAPKKEPRDELYCTMGTSIVGIQYYKGLVDTGEQVLLIRDPRNLYDRNAIQVKNIGNTQVGHLPRAIASELAPLMDRRLVTVEGTMNEGNVREFSYSLTLKIYGRADKREQLEPLLIWATPGMRGFPKRTTSAASARNVRAGIAPPSSQVGAGPSNGYRSQSAAGYGATVSHPSSSQVARMTPQEQAAHQETLRKQQADFAEGAELRQILLDNFCSPNDIELRKILLDDLRSKDNIELRQILQSEDLDTDPRQILLDNLIYADDIEERQTLLDSLSSTDDILELRVHAIPPGFTNGKLTVNMLKQQSRALQWCIEHEYPEQFWQYRKTESKSYYYNITRKNPQVPPSPLDREVLCADTVRLGQTLIMIPLILATKEDVPPDYSRSTLVVVPFSVLSNWEKQIQEHCIPGALSYCVYHGTTRSISAQDLKKHDVVITTYQTVVSEYENSKRSTAGAAGPSKKKIQSSVFDVQWKRVVLDEGHKMRNPRTKMAKSVCALSAQRRWVLSGTLIINSSQDLGSILTFLETVPPL</sequence>
<dbReference type="SUPFAM" id="SSF52518">
    <property type="entry name" value="Thiamin diphosphate-binding fold (THDP-binding)"/>
    <property type="match status" value="1"/>
</dbReference>
<dbReference type="Proteomes" id="UP000310158">
    <property type="component" value="Unassembled WGS sequence"/>
</dbReference>
<dbReference type="EMBL" id="SGPL01000055">
    <property type="protein sequence ID" value="THH19092.1"/>
    <property type="molecule type" value="Genomic_DNA"/>
</dbReference>
<dbReference type="GO" id="GO:0005524">
    <property type="term" value="F:ATP binding"/>
    <property type="evidence" value="ECO:0007669"/>
    <property type="project" value="InterPro"/>
</dbReference>
<proteinExistence type="predicted"/>
<dbReference type="CDD" id="cd18008">
    <property type="entry name" value="DEXDc_SHPRH-like"/>
    <property type="match status" value="1"/>
</dbReference>
<dbReference type="Gene3D" id="3.40.50.970">
    <property type="match status" value="1"/>
</dbReference>
<evidence type="ECO:0000313" key="9">
    <source>
        <dbReference type="EMBL" id="THH19092.1"/>
    </source>
</evidence>
<reference evidence="9 10" key="1">
    <citation type="submission" date="2019-02" db="EMBL/GenBank/DDBJ databases">
        <title>Genome sequencing of the rare red list fungi Bondarzewia mesenterica.</title>
        <authorList>
            <person name="Buettner E."/>
            <person name="Kellner H."/>
        </authorList>
    </citation>
    <scope>NUCLEOTIDE SEQUENCE [LARGE SCALE GENOMIC DNA]</scope>
    <source>
        <strain evidence="9 10">DSM 108281</strain>
    </source>
</reference>
<protein>
    <recommendedName>
        <fullName evidence="8">Helicase ATP-binding domain-containing protein</fullName>
    </recommendedName>
</protein>
<accession>A0A4S4M265</accession>
<organism evidence="9 10">
    <name type="scientific">Bondarzewia mesenterica</name>
    <dbReference type="NCBI Taxonomy" id="1095465"/>
    <lineage>
        <taxon>Eukaryota</taxon>
        <taxon>Fungi</taxon>
        <taxon>Dikarya</taxon>
        <taxon>Basidiomycota</taxon>
        <taxon>Agaricomycotina</taxon>
        <taxon>Agaricomycetes</taxon>
        <taxon>Russulales</taxon>
        <taxon>Bondarzewiaceae</taxon>
        <taxon>Bondarzewia</taxon>
    </lineage>
</organism>
<evidence type="ECO:0000256" key="6">
    <source>
        <dbReference type="ARBA" id="ARBA00023002"/>
    </source>
</evidence>
<dbReference type="Pfam" id="PF00676">
    <property type="entry name" value="E1_dh"/>
    <property type="match status" value="1"/>
</dbReference>
<dbReference type="Pfam" id="PF00176">
    <property type="entry name" value="SNF2-rel_dom"/>
    <property type="match status" value="1"/>
</dbReference>
<name>A0A4S4M265_9AGAM</name>
<dbReference type="PROSITE" id="PS51192">
    <property type="entry name" value="HELICASE_ATP_BIND_1"/>
    <property type="match status" value="1"/>
</dbReference>
<dbReference type="GO" id="GO:0016818">
    <property type="term" value="F:hydrolase activity, acting on acid anhydrides, in phosphorus-containing anhydrides"/>
    <property type="evidence" value="ECO:0007669"/>
    <property type="project" value="InterPro"/>
</dbReference>
<evidence type="ECO:0000256" key="3">
    <source>
        <dbReference type="ARBA" id="ARBA00022801"/>
    </source>
</evidence>
<comment type="caution">
    <text evidence="9">The sequence shown here is derived from an EMBL/GenBank/DDBJ whole genome shotgun (WGS) entry which is preliminary data.</text>
</comment>
<dbReference type="Pfam" id="PF08797">
    <property type="entry name" value="HIRAN"/>
    <property type="match status" value="1"/>
</dbReference>
<dbReference type="GO" id="GO:0009083">
    <property type="term" value="P:branched-chain amino acid catabolic process"/>
    <property type="evidence" value="ECO:0007669"/>
    <property type="project" value="TreeGrafter"/>
</dbReference>
<dbReference type="InterPro" id="IPR014905">
    <property type="entry name" value="HIRAN"/>
</dbReference>
<evidence type="ECO:0000256" key="7">
    <source>
        <dbReference type="SAM" id="MobiDB-lite"/>
    </source>
</evidence>